<dbReference type="InParanoid" id="H2YS97"/>
<dbReference type="PANTHER" id="PTHR12174">
    <property type="entry name" value="SIGNAL PEPTIDE PEPTIDASE"/>
    <property type="match status" value="1"/>
</dbReference>
<feature type="transmembrane region" description="Helical" evidence="8">
    <location>
        <begin position="317"/>
        <end position="338"/>
    </location>
</feature>
<reference evidence="10" key="2">
    <citation type="submission" date="2025-08" db="UniProtKB">
        <authorList>
            <consortium name="Ensembl"/>
        </authorList>
    </citation>
    <scope>IDENTIFICATION</scope>
</reference>
<keyword evidence="7 8" id="KW-0472">Membrane</keyword>
<evidence type="ECO:0000256" key="7">
    <source>
        <dbReference type="ARBA" id="ARBA00023136"/>
    </source>
</evidence>
<feature type="transmembrane region" description="Helical" evidence="8">
    <location>
        <begin position="393"/>
        <end position="411"/>
    </location>
</feature>
<dbReference type="eggNOG" id="KOG2443">
    <property type="taxonomic scope" value="Eukaryota"/>
</dbReference>
<comment type="subcellular location">
    <subcellularLocation>
        <location evidence="1">Endomembrane system</location>
        <topology evidence="1">Multi-pass membrane protein</topology>
    </subcellularLocation>
    <subcellularLocation>
        <location evidence="2">Membrane</location>
        <topology evidence="2">Multi-pass membrane protein</topology>
        <orientation evidence="2">Lumenal side</orientation>
    </subcellularLocation>
</comment>
<keyword evidence="6 8" id="KW-1133">Transmembrane helix</keyword>
<evidence type="ECO:0000256" key="3">
    <source>
        <dbReference type="ARBA" id="ARBA00006859"/>
    </source>
</evidence>
<keyword evidence="4 8" id="KW-0812">Transmembrane</keyword>
<sequence length="433" mass="48277">MRIVVVFCLLHLAVGHDTVVANPDIVVSEFHGNLMQQGIIKQDGGNIVKEIPIAVSFPRGNYQWFFSFMDSSRISTFVIAILLIVYGSFRSLNMEHEQNNREKSNDILANENSTFQTIDTTQAICLPIGASVSLLIMFFFFNSMQVVFAICTAVLAASAFAFLMLPMCQYLLRPCSSNNKLSFGFCGRFTPAELLSLSMSILFVSVWVFTGHWLLMDALSMGLCVSMIALLRLPSLKVSCLLLSGLLIYDVFWVFFSSYLFNANVMVQVATAQADNPVGILARKFNFAVAKDIPQLSLPGKLVFPSSFEPGSSNDRFSMLGMGDIVMPGLLLCFVLRYDNYKKRKLEGESYAPSSPSNLIYRVRYFHCTLIGYFIGLVTATVASEINSSAQPALLYLVPFTLLPLVTMAYIKGDLKQMWNSPFKVVTQRFIEV</sequence>
<feature type="transmembrane region" description="Helical" evidence="8">
    <location>
        <begin position="192"/>
        <end position="209"/>
    </location>
</feature>
<dbReference type="PANTHER" id="PTHR12174:SF22">
    <property type="entry name" value="SIGNAL PEPTIDE PEPTIDASE-LIKE 3"/>
    <property type="match status" value="1"/>
</dbReference>
<feature type="transmembrane region" description="Helical" evidence="8">
    <location>
        <begin position="147"/>
        <end position="172"/>
    </location>
</feature>
<dbReference type="STRING" id="51511.ENSCSAVP00000008207"/>
<feature type="transmembrane region" description="Helical" evidence="8">
    <location>
        <begin position="359"/>
        <end position="381"/>
    </location>
</feature>
<evidence type="ECO:0000256" key="1">
    <source>
        <dbReference type="ARBA" id="ARBA00004127"/>
    </source>
</evidence>
<proteinExistence type="inferred from homology"/>
<dbReference type="OMA" id="VDYQWAY"/>
<keyword evidence="11" id="KW-1185">Reference proteome</keyword>
<keyword evidence="5" id="KW-0378">Hydrolase</keyword>
<dbReference type="GO" id="GO:0098553">
    <property type="term" value="C:lumenal side of endoplasmic reticulum membrane"/>
    <property type="evidence" value="ECO:0007669"/>
    <property type="project" value="TreeGrafter"/>
</dbReference>
<dbReference type="GO" id="GO:0033619">
    <property type="term" value="P:membrane protein proteolysis"/>
    <property type="evidence" value="ECO:0007669"/>
    <property type="project" value="TreeGrafter"/>
</dbReference>
<evidence type="ECO:0000256" key="6">
    <source>
        <dbReference type="ARBA" id="ARBA00022989"/>
    </source>
</evidence>
<feature type="chain" id="PRO_5012655325" description="Signal peptide peptidase-like 3" evidence="9">
    <location>
        <begin position="16"/>
        <end position="433"/>
    </location>
</feature>
<evidence type="ECO:0000256" key="8">
    <source>
        <dbReference type="SAM" id="Phobius"/>
    </source>
</evidence>
<dbReference type="Pfam" id="PF04258">
    <property type="entry name" value="Peptidase_A22B"/>
    <property type="match status" value="1"/>
</dbReference>
<dbReference type="MEROPS" id="A22.005"/>
<reference evidence="10" key="3">
    <citation type="submission" date="2025-09" db="UniProtKB">
        <authorList>
            <consortium name="Ensembl"/>
        </authorList>
    </citation>
    <scope>IDENTIFICATION</scope>
</reference>
<name>H2YS97_CIOSA</name>
<dbReference type="GO" id="GO:0042500">
    <property type="term" value="F:aspartic endopeptidase activity, intramembrane cleaving"/>
    <property type="evidence" value="ECO:0007669"/>
    <property type="project" value="InterPro"/>
</dbReference>
<dbReference type="GO" id="GO:0043523">
    <property type="term" value="P:regulation of neuron apoptotic process"/>
    <property type="evidence" value="ECO:0007669"/>
    <property type="project" value="Ensembl"/>
</dbReference>
<dbReference type="SMART" id="SM00730">
    <property type="entry name" value="PSN"/>
    <property type="match status" value="1"/>
</dbReference>
<evidence type="ECO:0000256" key="9">
    <source>
        <dbReference type="SAM" id="SignalP"/>
    </source>
</evidence>
<dbReference type="Proteomes" id="UP000007875">
    <property type="component" value="Unassembled WGS sequence"/>
</dbReference>
<organism evidence="10 11">
    <name type="scientific">Ciona savignyi</name>
    <name type="common">Pacific transparent sea squirt</name>
    <dbReference type="NCBI Taxonomy" id="51511"/>
    <lineage>
        <taxon>Eukaryota</taxon>
        <taxon>Metazoa</taxon>
        <taxon>Chordata</taxon>
        <taxon>Tunicata</taxon>
        <taxon>Ascidiacea</taxon>
        <taxon>Phlebobranchia</taxon>
        <taxon>Cionidae</taxon>
        <taxon>Ciona</taxon>
    </lineage>
</organism>
<dbReference type="InterPro" id="IPR007369">
    <property type="entry name" value="Peptidase_A22B_SPP"/>
</dbReference>
<reference evidence="11" key="1">
    <citation type="submission" date="2003-08" db="EMBL/GenBank/DDBJ databases">
        <authorList>
            <person name="Birren B."/>
            <person name="Nusbaum C."/>
            <person name="Abebe A."/>
            <person name="Abouelleil A."/>
            <person name="Adekoya E."/>
            <person name="Ait-zahra M."/>
            <person name="Allen N."/>
            <person name="Allen T."/>
            <person name="An P."/>
            <person name="Anderson M."/>
            <person name="Anderson S."/>
            <person name="Arachchi H."/>
            <person name="Armbruster J."/>
            <person name="Bachantsang P."/>
            <person name="Baldwin J."/>
            <person name="Barry A."/>
            <person name="Bayul T."/>
            <person name="Blitshsteyn B."/>
            <person name="Bloom T."/>
            <person name="Blye J."/>
            <person name="Boguslavskiy L."/>
            <person name="Borowsky M."/>
            <person name="Boukhgalter B."/>
            <person name="Brunache A."/>
            <person name="Butler J."/>
            <person name="Calixte N."/>
            <person name="Calvo S."/>
            <person name="Camarata J."/>
            <person name="Campo K."/>
            <person name="Chang J."/>
            <person name="Cheshatsang Y."/>
            <person name="Citroen M."/>
            <person name="Collymore A."/>
            <person name="Considine T."/>
            <person name="Cook A."/>
            <person name="Cooke P."/>
            <person name="Corum B."/>
            <person name="Cuomo C."/>
            <person name="David R."/>
            <person name="Dawoe T."/>
            <person name="Degray S."/>
            <person name="Dodge S."/>
            <person name="Dooley K."/>
            <person name="Dorje P."/>
            <person name="Dorjee K."/>
            <person name="Dorris L."/>
            <person name="Duffey N."/>
            <person name="Dupes A."/>
            <person name="Elkins T."/>
            <person name="Engels R."/>
            <person name="Erickson J."/>
            <person name="Farina A."/>
            <person name="Faro S."/>
            <person name="Ferreira P."/>
            <person name="Fischer H."/>
            <person name="Fitzgerald M."/>
            <person name="Foley K."/>
            <person name="Gage D."/>
            <person name="Galagan J."/>
            <person name="Gearin G."/>
            <person name="Gnerre S."/>
            <person name="Gnirke A."/>
            <person name="Goyette A."/>
            <person name="Graham J."/>
            <person name="Grandbois E."/>
            <person name="Gyaltsen K."/>
            <person name="Hafez N."/>
            <person name="Hagopian D."/>
            <person name="Hagos B."/>
            <person name="Hall J."/>
            <person name="Hatcher B."/>
            <person name="Heller A."/>
            <person name="Higgins H."/>
            <person name="Honan T."/>
            <person name="Horn A."/>
            <person name="Houde N."/>
            <person name="Hughes L."/>
            <person name="Hulme W."/>
            <person name="Husby E."/>
            <person name="Iliev I."/>
            <person name="Jaffe D."/>
            <person name="Jones C."/>
            <person name="Kamal M."/>
            <person name="Kamat A."/>
            <person name="Kamvysselis M."/>
            <person name="Karlsson E."/>
            <person name="Kells C."/>
            <person name="Kieu A."/>
            <person name="Kisner P."/>
            <person name="Kodira C."/>
            <person name="Kulbokas E."/>
            <person name="Labutti K."/>
            <person name="Lama D."/>
            <person name="Landers T."/>
            <person name="Leger J."/>
            <person name="Levine S."/>
            <person name="Lewis D."/>
            <person name="Lewis T."/>
            <person name="Lindblad-toh K."/>
            <person name="Liu X."/>
            <person name="Lokyitsang T."/>
            <person name="Lokyitsang Y."/>
            <person name="Lucien O."/>
            <person name="Lui A."/>
            <person name="Ma L.J."/>
            <person name="Mabbitt R."/>
            <person name="Macdonald J."/>
            <person name="Maclean C."/>
            <person name="Major J."/>
            <person name="Manning J."/>
            <person name="Marabella R."/>
            <person name="Maru K."/>
            <person name="Matthews C."/>
            <person name="Mauceli E."/>
            <person name="Mccarthy M."/>
            <person name="Mcdonough S."/>
            <person name="Mcghee T."/>
            <person name="Meldrim J."/>
            <person name="Meneus L."/>
            <person name="Mesirov J."/>
            <person name="Mihalev A."/>
            <person name="Mihova T."/>
            <person name="Mikkelsen T."/>
            <person name="Mlenga V."/>
            <person name="Moru K."/>
            <person name="Mozes J."/>
            <person name="Mulrain L."/>
            <person name="Munson G."/>
            <person name="Naylor J."/>
            <person name="Newes C."/>
            <person name="Nguyen C."/>
            <person name="Nguyen N."/>
            <person name="Nguyen T."/>
            <person name="Nicol R."/>
            <person name="Nielsen C."/>
            <person name="Nizzari M."/>
            <person name="Norbu C."/>
            <person name="Norbu N."/>
            <person name="O'donnell P."/>
            <person name="Okoawo O."/>
            <person name="O'leary S."/>
            <person name="Omotosho B."/>
            <person name="O'neill K."/>
            <person name="Osman S."/>
            <person name="Parker S."/>
            <person name="Perrin D."/>
            <person name="Phunkhang P."/>
            <person name="Piqani B."/>
            <person name="Purcell S."/>
            <person name="Rachupka T."/>
            <person name="Ramasamy U."/>
            <person name="Rameau R."/>
            <person name="Ray V."/>
            <person name="Raymond C."/>
            <person name="Retta R."/>
            <person name="Richardson S."/>
            <person name="Rise C."/>
            <person name="Rodriguez J."/>
            <person name="Rogers J."/>
            <person name="Rogov P."/>
            <person name="Rutman M."/>
            <person name="Schupbach R."/>
            <person name="Seaman C."/>
            <person name="Settipalli S."/>
            <person name="Sharpe T."/>
            <person name="Sheridan J."/>
            <person name="Sherpa N."/>
            <person name="Shi J."/>
            <person name="Smirnov S."/>
            <person name="Smith C."/>
            <person name="Sougnez C."/>
            <person name="Spencer B."/>
            <person name="Stalker J."/>
            <person name="Stange-thomann N."/>
            <person name="Stavropoulos S."/>
            <person name="Stetson K."/>
            <person name="Stone C."/>
            <person name="Stone S."/>
            <person name="Stubbs M."/>
            <person name="Talamas J."/>
            <person name="Tchuinga P."/>
            <person name="Tenzing P."/>
            <person name="Tesfaye S."/>
            <person name="Theodore J."/>
            <person name="Thoulutsang Y."/>
            <person name="Topham K."/>
            <person name="Towey S."/>
            <person name="Tsamla T."/>
            <person name="Tsomo N."/>
            <person name="Vallee D."/>
            <person name="Vassiliev H."/>
            <person name="Venkataraman V."/>
            <person name="Vinson J."/>
            <person name="Vo A."/>
            <person name="Wade C."/>
            <person name="Wang S."/>
            <person name="Wangchuk T."/>
            <person name="Wangdi T."/>
            <person name="Whittaker C."/>
            <person name="Wilkinson J."/>
            <person name="Wu Y."/>
            <person name="Wyman D."/>
            <person name="Yadav S."/>
            <person name="Yang S."/>
            <person name="Yang X."/>
            <person name="Yeager S."/>
            <person name="Yee E."/>
            <person name="Young G."/>
            <person name="Zainoun J."/>
            <person name="Zembeck L."/>
            <person name="Zimmer A."/>
            <person name="Zody M."/>
            <person name="Lander E."/>
        </authorList>
    </citation>
    <scope>NUCLEOTIDE SEQUENCE [LARGE SCALE GENOMIC DNA]</scope>
</reference>
<dbReference type="AlphaFoldDB" id="H2YS97"/>
<feature type="signal peptide" evidence="9">
    <location>
        <begin position="1"/>
        <end position="15"/>
    </location>
</feature>
<accession>H2YS97</accession>
<evidence type="ECO:0008006" key="12">
    <source>
        <dbReference type="Google" id="ProtNLM"/>
    </source>
</evidence>
<dbReference type="InterPro" id="IPR006639">
    <property type="entry name" value="Preselin/SPP"/>
</dbReference>
<keyword evidence="9" id="KW-0732">Signal</keyword>
<evidence type="ECO:0000256" key="2">
    <source>
        <dbReference type="ARBA" id="ARBA00004366"/>
    </source>
</evidence>
<dbReference type="GO" id="GO:0030660">
    <property type="term" value="C:Golgi-associated vesicle membrane"/>
    <property type="evidence" value="ECO:0007669"/>
    <property type="project" value="TreeGrafter"/>
</dbReference>
<evidence type="ECO:0000313" key="11">
    <source>
        <dbReference type="Proteomes" id="UP000007875"/>
    </source>
</evidence>
<protein>
    <recommendedName>
        <fullName evidence="12">Signal peptide peptidase-like 3</fullName>
    </recommendedName>
</protein>
<feature type="transmembrane region" description="Helical" evidence="8">
    <location>
        <begin position="215"/>
        <end position="233"/>
    </location>
</feature>
<evidence type="ECO:0000256" key="4">
    <source>
        <dbReference type="ARBA" id="ARBA00022692"/>
    </source>
</evidence>
<dbReference type="GO" id="GO:0098554">
    <property type="term" value="C:cytoplasmic side of endoplasmic reticulum membrane"/>
    <property type="evidence" value="ECO:0007669"/>
    <property type="project" value="TreeGrafter"/>
</dbReference>
<evidence type="ECO:0000313" key="10">
    <source>
        <dbReference type="Ensembl" id="ENSCSAVP00000008207.1"/>
    </source>
</evidence>
<dbReference type="GO" id="GO:0006465">
    <property type="term" value="P:signal peptide processing"/>
    <property type="evidence" value="ECO:0007669"/>
    <property type="project" value="TreeGrafter"/>
</dbReference>
<comment type="similarity">
    <text evidence="3">Belongs to the peptidase A22B family.</text>
</comment>
<dbReference type="HOGENOM" id="CLU_061449_0_0_1"/>
<dbReference type="GeneTree" id="ENSGT00940000158101"/>
<evidence type="ECO:0000256" key="5">
    <source>
        <dbReference type="ARBA" id="ARBA00022801"/>
    </source>
</evidence>
<dbReference type="Ensembl" id="ENSCSAVT00000008315.1">
    <property type="protein sequence ID" value="ENSCSAVP00000008207.1"/>
    <property type="gene ID" value="ENSCSAVG00000004881.1"/>
</dbReference>
<feature type="transmembrane region" description="Helical" evidence="8">
    <location>
        <begin position="74"/>
        <end position="93"/>
    </location>
</feature>
<feature type="transmembrane region" description="Helical" evidence="8">
    <location>
        <begin position="240"/>
        <end position="261"/>
    </location>
</feature>
<feature type="transmembrane region" description="Helical" evidence="8">
    <location>
        <begin position="123"/>
        <end position="141"/>
    </location>
</feature>